<dbReference type="OrthoDB" id="10307704at2759"/>
<dbReference type="AlphaFoldDB" id="W7HK58"/>
<name>W7HK58_9PEZI</name>
<evidence type="ECO:0000313" key="2">
    <source>
        <dbReference type="Proteomes" id="UP000024837"/>
    </source>
</evidence>
<organism evidence="1 2">
    <name type="scientific">Drechslerella stenobrocha 248</name>
    <dbReference type="NCBI Taxonomy" id="1043628"/>
    <lineage>
        <taxon>Eukaryota</taxon>
        <taxon>Fungi</taxon>
        <taxon>Dikarya</taxon>
        <taxon>Ascomycota</taxon>
        <taxon>Pezizomycotina</taxon>
        <taxon>Orbiliomycetes</taxon>
        <taxon>Orbiliales</taxon>
        <taxon>Orbiliaceae</taxon>
        <taxon>Drechslerella</taxon>
    </lineage>
</organism>
<gene>
    <name evidence="1" type="ORF">DRE_01222</name>
</gene>
<keyword evidence="2" id="KW-1185">Reference proteome</keyword>
<accession>W7HK58</accession>
<evidence type="ECO:0000313" key="1">
    <source>
        <dbReference type="EMBL" id="EWC44396.1"/>
    </source>
</evidence>
<reference evidence="1 2" key="1">
    <citation type="submission" date="2013-05" db="EMBL/GenBank/DDBJ databases">
        <title>Drechslerella stenobrocha genome reveals carnivorous origination and mechanical trapping mechanism of predatory fungi.</title>
        <authorList>
            <person name="Liu X."/>
            <person name="Zhang W."/>
            <person name="Liu K."/>
        </authorList>
    </citation>
    <scope>NUCLEOTIDE SEQUENCE [LARGE SCALE GENOMIC DNA]</scope>
    <source>
        <strain evidence="1 2">248</strain>
    </source>
</reference>
<proteinExistence type="predicted"/>
<dbReference type="HOGENOM" id="CLU_1669362_0_0_1"/>
<protein>
    <submittedName>
        <fullName evidence="1">Uncharacterized protein</fullName>
    </submittedName>
</protein>
<dbReference type="EMBL" id="KI966443">
    <property type="protein sequence ID" value="EWC44396.1"/>
    <property type="molecule type" value="Genomic_DNA"/>
</dbReference>
<dbReference type="Proteomes" id="UP000024837">
    <property type="component" value="Unassembled WGS sequence"/>
</dbReference>
<sequence length="158" mass="17086">MSEEPYVPGYASAYGRGAAHFPPSVSQPLSSVMTVQLSPCPYIEVSRPRTAVTLALVSPSIFLQSQLTDIHRGIDCDIQMTFSDIPYPDDALGPLFEIGVVVVCRGDIVDWIARSETRVRGGDGLVSGFDDMTLEIVRGPTMGMDEAGECWVVSMVLT</sequence>